<protein>
    <submittedName>
        <fullName evidence="1">Uncharacterized protein</fullName>
    </submittedName>
</protein>
<evidence type="ECO:0000313" key="1">
    <source>
        <dbReference type="EMBL" id="ODH14024.1"/>
    </source>
</evidence>
<reference evidence="1 2" key="1">
    <citation type="submission" date="2016-06" db="EMBL/GenBank/DDBJ databases">
        <authorList>
            <person name="Kjaerup R.B."/>
            <person name="Dalgaard T.S."/>
            <person name="Juul-Madsen H.R."/>
        </authorList>
    </citation>
    <scope>NUCLEOTIDE SEQUENCE [LARGE SCALE GENOMIC DNA]</scope>
    <source>
        <strain evidence="1 2">Pb300</strain>
    </source>
</reference>
<organism evidence="1 2">
    <name type="scientific">Paracoccidioides brasiliensis</name>
    <dbReference type="NCBI Taxonomy" id="121759"/>
    <lineage>
        <taxon>Eukaryota</taxon>
        <taxon>Fungi</taxon>
        <taxon>Dikarya</taxon>
        <taxon>Ascomycota</taxon>
        <taxon>Pezizomycotina</taxon>
        <taxon>Eurotiomycetes</taxon>
        <taxon>Eurotiomycetidae</taxon>
        <taxon>Onygenales</taxon>
        <taxon>Ajellomycetaceae</taxon>
        <taxon>Paracoccidioides</taxon>
    </lineage>
</organism>
<gene>
    <name evidence="1" type="ORF">ACO22_06734</name>
</gene>
<sequence>MLNDTGSHLLSIFGSDLMVLGIPANYNGYGPLIPINAAIEIAQQPQIYFEINLLTPQGDVASDWVHEEGVGTPDTMWNRASPVLFKRRQEIIISMWLRERIGLLNSLLLSNAAISNHIKRAAAVIREG</sequence>
<accession>A0A1D2J6M6</accession>
<proteinExistence type="predicted"/>
<name>A0A1D2J6M6_PARBR</name>
<comment type="caution">
    <text evidence="1">The sequence shown here is derived from an EMBL/GenBank/DDBJ whole genome shotgun (WGS) entry which is preliminary data.</text>
</comment>
<evidence type="ECO:0000313" key="2">
    <source>
        <dbReference type="Proteomes" id="UP000242814"/>
    </source>
</evidence>
<dbReference type="AlphaFoldDB" id="A0A1D2J6M6"/>
<dbReference type="EMBL" id="LZYO01000388">
    <property type="protein sequence ID" value="ODH14024.1"/>
    <property type="molecule type" value="Genomic_DNA"/>
</dbReference>
<dbReference type="Proteomes" id="UP000242814">
    <property type="component" value="Unassembled WGS sequence"/>
</dbReference>